<dbReference type="AlphaFoldDB" id="A0A4C1V480"/>
<gene>
    <name evidence="1" type="ORF">EVAR_6737_1</name>
</gene>
<proteinExistence type="predicted"/>
<comment type="caution">
    <text evidence="1">The sequence shown here is derived from an EMBL/GenBank/DDBJ whole genome shotgun (WGS) entry which is preliminary data.</text>
</comment>
<organism evidence="1 2">
    <name type="scientific">Eumeta variegata</name>
    <name type="common">Bagworm moth</name>
    <name type="synonym">Eumeta japonica</name>
    <dbReference type="NCBI Taxonomy" id="151549"/>
    <lineage>
        <taxon>Eukaryota</taxon>
        <taxon>Metazoa</taxon>
        <taxon>Ecdysozoa</taxon>
        <taxon>Arthropoda</taxon>
        <taxon>Hexapoda</taxon>
        <taxon>Insecta</taxon>
        <taxon>Pterygota</taxon>
        <taxon>Neoptera</taxon>
        <taxon>Endopterygota</taxon>
        <taxon>Lepidoptera</taxon>
        <taxon>Glossata</taxon>
        <taxon>Ditrysia</taxon>
        <taxon>Tineoidea</taxon>
        <taxon>Psychidae</taxon>
        <taxon>Oiketicinae</taxon>
        <taxon>Eumeta</taxon>
    </lineage>
</organism>
<evidence type="ECO:0000313" key="2">
    <source>
        <dbReference type="Proteomes" id="UP000299102"/>
    </source>
</evidence>
<name>A0A4C1V480_EUMVA</name>
<reference evidence="1 2" key="1">
    <citation type="journal article" date="2019" name="Commun. Biol.">
        <title>The bagworm genome reveals a unique fibroin gene that provides high tensile strength.</title>
        <authorList>
            <person name="Kono N."/>
            <person name="Nakamura H."/>
            <person name="Ohtoshi R."/>
            <person name="Tomita M."/>
            <person name="Numata K."/>
            <person name="Arakawa K."/>
        </authorList>
    </citation>
    <scope>NUCLEOTIDE SEQUENCE [LARGE SCALE GENOMIC DNA]</scope>
</reference>
<protein>
    <submittedName>
        <fullName evidence="1">Uncharacterized protein</fullName>
    </submittedName>
</protein>
<evidence type="ECO:0000313" key="1">
    <source>
        <dbReference type="EMBL" id="GBP33389.1"/>
    </source>
</evidence>
<dbReference type="Proteomes" id="UP000299102">
    <property type="component" value="Unassembled WGS sequence"/>
</dbReference>
<keyword evidence="2" id="KW-1185">Reference proteome</keyword>
<dbReference type="EMBL" id="BGZK01000273">
    <property type="protein sequence ID" value="GBP33389.1"/>
    <property type="molecule type" value="Genomic_DNA"/>
</dbReference>
<accession>A0A4C1V480</accession>
<sequence length="84" mass="9696">MRRGGHQLCGYARFAAAFEVVPREAGRGYCTKTQLYIDMYYVYTICLRFLTKESYGRSRSLPLAMRHRNSVCEDDTMKLSGQLS</sequence>